<dbReference type="EMBL" id="BLXT01003739">
    <property type="protein sequence ID" value="GFO04387.1"/>
    <property type="molecule type" value="Genomic_DNA"/>
</dbReference>
<protein>
    <submittedName>
        <fullName evidence="1">Uncharacterized protein</fullName>
    </submittedName>
</protein>
<sequence>MTDTKPNVTEVLTFCGVYAWIIRLDGIASCTTGKLPSYRVGPVSEYGTGRFHIVAEKYCSVCFKVISYFKIVYADIGRYWEDGCSRNEKMTSLKKYKCKSTVSLTFLNEQNDDVF</sequence>
<reference evidence="1 2" key="1">
    <citation type="journal article" date="2021" name="Elife">
        <title>Chloroplast acquisition without the gene transfer in kleptoplastic sea slugs, Plakobranchus ocellatus.</title>
        <authorList>
            <person name="Maeda T."/>
            <person name="Takahashi S."/>
            <person name="Yoshida T."/>
            <person name="Shimamura S."/>
            <person name="Takaki Y."/>
            <person name="Nagai Y."/>
            <person name="Toyoda A."/>
            <person name="Suzuki Y."/>
            <person name="Arimoto A."/>
            <person name="Ishii H."/>
            <person name="Satoh N."/>
            <person name="Nishiyama T."/>
            <person name="Hasebe M."/>
            <person name="Maruyama T."/>
            <person name="Minagawa J."/>
            <person name="Obokata J."/>
            <person name="Shigenobu S."/>
        </authorList>
    </citation>
    <scope>NUCLEOTIDE SEQUENCE [LARGE SCALE GENOMIC DNA]</scope>
</reference>
<gene>
    <name evidence="1" type="ORF">PoB_003089200</name>
</gene>
<name>A0AAV4AAX5_9GAST</name>
<evidence type="ECO:0000313" key="1">
    <source>
        <dbReference type="EMBL" id="GFO04387.1"/>
    </source>
</evidence>
<accession>A0AAV4AAX5</accession>
<dbReference type="AlphaFoldDB" id="A0AAV4AAX5"/>
<organism evidence="1 2">
    <name type="scientific">Plakobranchus ocellatus</name>
    <dbReference type="NCBI Taxonomy" id="259542"/>
    <lineage>
        <taxon>Eukaryota</taxon>
        <taxon>Metazoa</taxon>
        <taxon>Spiralia</taxon>
        <taxon>Lophotrochozoa</taxon>
        <taxon>Mollusca</taxon>
        <taxon>Gastropoda</taxon>
        <taxon>Heterobranchia</taxon>
        <taxon>Euthyneura</taxon>
        <taxon>Panpulmonata</taxon>
        <taxon>Sacoglossa</taxon>
        <taxon>Placobranchoidea</taxon>
        <taxon>Plakobranchidae</taxon>
        <taxon>Plakobranchus</taxon>
    </lineage>
</organism>
<evidence type="ECO:0000313" key="2">
    <source>
        <dbReference type="Proteomes" id="UP000735302"/>
    </source>
</evidence>
<proteinExistence type="predicted"/>
<dbReference type="Proteomes" id="UP000735302">
    <property type="component" value="Unassembled WGS sequence"/>
</dbReference>
<comment type="caution">
    <text evidence="1">The sequence shown here is derived from an EMBL/GenBank/DDBJ whole genome shotgun (WGS) entry which is preliminary data.</text>
</comment>
<keyword evidence="2" id="KW-1185">Reference proteome</keyword>